<comment type="caution">
    <text evidence="4">The sequence shown here is derived from an EMBL/GenBank/DDBJ whole genome shotgun (WGS) entry which is preliminary data.</text>
</comment>
<evidence type="ECO:0000313" key="5">
    <source>
        <dbReference type="Proteomes" id="UP000288805"/>
    </source>
</evidence>
<proteinExistence type="predicted"/>
<gene>
    <name evidence="4" type="ORF">CK203_055821</name>
</gene>
<evidence type="ECO:0000259" key="1">
    <source>
        <dbReference type="Pfam" id="PF13952"/>
    </source>
</evidence>
<dbReference type="PANTHER" id="PTHR10775:SF179">
    <property type="entry name" value="TRANSPOSON, EN_SPM-LIKE, TRANSPOSASE-ASSOCIATED DOMAIN PROTEIN"/>
    <property type="match status" value="1"/>
</dbReference>
<dbReference type="InterPro" id="IPR025452">
    <property type="entry name" value="DUF4218"/>
</dbReference>
<dbReference type="Pfam" id="PF13960">
    <property type="entry name" value="DUF4218"/>
    <property type="match status" value="1"/>
</dbReference>
<evidence type="ECO:0008006" key="6">
    <source>
        <dbReference type="Google" id="ProtNLM"/>
    </source>
</evidence>
<dbReference type="Pfam" id="PF02992">
    <property type="entry name" value="Transposase_21"/>
    <property type="match status" value="1"/>
</dbReference>
<dbReference type="InterPro" id="IPR025312">
    <property type="entry name" value="DUF4216"/>
</dbReference>
<evidence type="ECO:0000259" key="3">
    <source>
        <dbReference type="Pfam" id="PF13963"/>
    </source>
</evidence>
<sequence>MDRSWMSKDRMSREYEEGVEYFINFALEHCPNQSGIRCPCMRCGNLIHHTPNKIREHMFFNGIDQSYHTWYWHGEAGPTSRQPTEMAQCYDTMDCGDVDSTVQMVHVIDDEFMTDPMSFKKLLEDVEKPLYPGCIKFTKLSALVKLYNVKARYGWSDKSFSDLLKILGDMLPINNEMPLSMYEAKKTLNALGMEYKKIHACPNDCILYRNELNDASLCPTCGTSRFKRMFQSPKIAKDLKWHAKGRENDGKLRHPVDSPTWQLVNQMWPEFASDCRNLRLAISADGINPHSSITSRYSCWPVLTITYNLPPWLCMKRKFMMLSLLISGPRQPGKDIDVYLAPLVDDLKALWEVGVKAYDAHQREFFTLKAILLWTINDFLAYGNLSGCTVKGYHACPICGEETNSHWLKHGNKNSYTGHRRFLPCNHPFRKQKKAFNGEQEFRLPPKELTGEEIFTKVDMIHNSWGKKKKVKQCESFANPTSCWKKKSIFFELEYWKYFYIRHNLDVMHIEKNVCESIIGTVLNIPGKTKDGVKSRLDLLEMGLRHGLAPTFGLKRTYLPPACYTLSRKEKKIVLQTLADLKVPEGYCSNFRNLVSMEELKLNGLKSHDYHALMQQLLSVAIRSVLPKHVRYAITRLCFFFNALCAKVVDVSRLNDLQQDIVVILCLLEKYFPPSIFDIMLHLIVHLVREVRLCGPVYMRWMYPFERYMKVLKGYVRNHNRPEGCIAECYIAEEALEFCTEYLSGMDAIGIPSSMKDEWKCGKPLLGGRAITIHDYKLVEQAHHYVSDDISKKEPIEKELKWLAQGLRQQVLTYPGYIIHGCRYHIKNRDEARVNQNSGVSIVASTMQIASSKDKNPVLGDIKNGVKVDELGFTLVDLSKIGHKSDPFILATQAQQVFYVEDQVDPRWSIVLSRQKMELFDIEGDDNIADNCMEHHPFANGMPNIKSFDEVEDYDEICMRTDCEGIWIEN</sequence>
<dbReference type="PANTHER" id="PTHR10775">
    <property type="entry name" value="OS08G0208400 PROTEIN"/>
    <property type="match status" value="1"/>
</dbReference>
<feature type="domain" description="DUF4216" evidence="1">
    <location>
        <begin position="862"/>
        <end position="911"/>
    </location>
</feature>
<organism evidence="4 5">
    <name type="scientific">Vitis vinifera</name>
    <name type="common">Grape</name>
    <dbReference type="NCBI Taxonomy" id="29760"/>
    <lineage>
        <taxon>Eukaryota</taxon>
        <taxon>Viridiplantae</taxon>
        <taxon>Streptophyta</taxon>
        <taxon>Embryophyta</taxon>
        <taxon>Tracheophyta</taxon>
        <taxon>Spermatophyta</taxon>
        <taxon>Magnoliopsida</taxon>
        <taxon>eudicotyledons</taxon>
        <taxon>Gunneridae</taxon>
        <taxon>Pentapetalae</taxon>
        <taxon>rosids</taxon>
        <taxon>Vitales</taxon>
        <taxon>Vitaceae</taxon>
        <taxon>Viteae</taxon>
        <taxon>Vitis</taxon>
    </lineage>
</organism>
<feature type="domain" description="DUF4218" evidence="2">
    <location>
        <begin position="644"/>
        <end position="747"/>
    </location>
</feature>
<dbReference type="Pfam" id="PF13952">
    <property type="entry name" value="DUF4216"/>
    <property type="match status" value="1"/>
</dbReference>
<protein>
    <recommendedName>
        <fullName evidence="6">Transposase-associated domain-containing protein</fullName>
    </recommendedName>
</protein>
<evidence type="ECO:0000259" key="2">
    <source>
        <dbReference type="Pfam" id="PF13960"/>
    </source>
</evidence>
<dbReference type="AlphaFoldDB" id="A0A438H6A0"/>
<accession>A0A438H6A0</accession>
<dbReference type="EMBL" id="QGNW01000271">
    <property type="protein sequence ID" value="RVW80028.1"/>
    <property type="molecule type" value="Genomic_DNA"/>
</dbReference>
<feature type="domain" description="Transposase-associated" evidence="3">
    <location>
        <begin position="3"/>
        <end position="75"/>
    </location>
</feature>
<dbReference type="InterPro" id="IPR029480">
    <property type="entry name" value="Transpos_assoc"/>
</dbReference>
<reference evidence="4 5" key="1">
    <citation type="journal article" date="2018" name="PLoS Genet.">
        <title>Population sequencing reveals clonal diversity and ancestral inbreeding in the grapevine cultivar Chardonnay.</title>
        <authorList>
            <person name="Roach M.J."/>
            <person name="Johnson D.L."/>
            <person name="Bohlmann J."/>
            <person name="van Vuuren H.J."/>
            <person name="Jones S.J."/>
            <person name="Pretorius I.S."/>
            <person name="Schmidt S.A."/>
            <person name="Borneman A.R."/>
        </authorList>
    </citation>
    <scope>NUCLEOTIDE SEQUENCE [LARGE SCALE GENOMIC DNA]</scope>
    <source>
        <strain evidence="5">cv. Chardonnay</strain>
        <tissue evidence="4">Leaf</tissue>
    </source>
</reference>
<dbReference type="Proteomes" id="UP000288805">
    <property type="component" value="Unassembled WGS sequence"/>
</dbReference>
<dbReference type="InterPro" id="IPR004242">
    <property type="entry name" value="Transposase_21"/>
</dbReference>
<dbReference type="Pfam" id="PF13963">
    <property type="entry name" value="Transpos_assoc"/>
    <property type="match status" value="1"/>
</dbReference>
<evidence type="ECO:0000313" key="4">
    <source>
        <dbReference type="EMBL" id="RVW80028.1"/>
    </source>
</evidence>
<name>A0A438H6A0_VITVI</name>